<feature type="compositionally biased region" description="Basic and acidic residues" evidence="1">
    <location>
        <begin position="9"/>
        <end position="23"/>
    </location>
</feature>
<evidence type="ECO:0000313" key="2">
    <source>
        <dbReference type="EMBL" id="KAJ1374820.1"/>
    </source>
</evidence>
<feature type="compositionally biased region" description="Basic and acidic residues" evidence="1">
    <location>
        <begin position="59"/>
        <end position="71"/>
    </location>
</feature>
<evidence type="ECO:0000256" key="1">
    <source>
        <dbReference type="SAM" id="MobiDB-lite"/>
    </source>
</evidence>
<accession>A0AAD5REY4</accession>
<comment type="caution">
    <text evidence="2">The sequence shown here is derived from an EMBL/GenBank/DDBJ whole genome shotgun (WGS) entry which is preliminary data.</text>
</comment>
<dbReference type="EMBL" id="JAHQIW010007487">
    <property type="protein sequence ID" value="KAJ1374820.1"/>
    <property type="molecule type" value="Genomic_DNA"/>
</dbReference>
<dbReference type="AlphaFoldDB" id="A0AAD5REY4"/>
<evidence type="ECO:0000313" key="3">
    <source>
        <dbReference type="Proteomes" id="UP001196413"/>
    </source>
</evidence>
<organism evidence="2 3">
    <name type="scientific">Parelaphostrongylus tenuis</name>
    <name type="common">Meningeal worm</name>
    <dbReference type="NCBI Taxonomy" id="148309"/>
    <lineage>
        <taxon>Eukaryota</taxon>
        <taxon>Metazoa</taxon>
        <taxon>Ecdysozoa</taxon>
        <taxon>Nematoda</taxon>
        <taxon>Chromadorea</taxon>
        <taxon>Rhabditida</taxon>
        <taxon>Rhabditina</taxon>
        <taxon>Rhabditomorpha</taxon>
        <taxon>Strongyloidea</taxon>
        <taxon>Metastrongylidae</taxon>
        <taxon>Parelaphostrongylus</taxon>
    </lineage>
</organism>
<protein>
    <submittedName>
        <fullName evidence="2">Uncharacterized protein</fullName>
    </submittedName>
</protein>
<sequence>MVTALLNIFEREAPKRTESEKRSKTSSQGGRRRSYRRPSPSQTYLENCQNITTSSQEESPQRDQITDESDKNSSAQNAKETSLPKGNYNLRPRKQISYRDLINSLDKVD</sequence>
<proteinExistence type="predicted"/>
<feature type="compositionally biased region" description="Polar residues" evidence="1">
    <location>
        <begin position="45"/>
        <end position="58"/>
    </location>
</feature>
<name>A0AAD5REY4_PARTN</name>
<keyword evidence="3" id="KW-1185">Reference proteome</keyword>
<dbReference type="Proteomes" id="UP001196413">
    <property type="component" value="Unassembled WGS sequence"/>
</dbReference>
<feature type="region of interest" description="Disordered" evidence="1">
    <location>
        <begin position="1"/>
        <end position="109"/>
    </location>
</feature>
<reference evidence="2" key="1">
    <citation type="submission" date="2021-06" db="EMBL/GenBank/DDBJ databases">
        <title>Parelaphostrongylus tenuis whole genome reference sequence.</title>
        <authorList>
            <person name="Garwood T.J."/>
            <person name="Larsen P.A."/>
            <person name="Fountain-Jones N.M."/>
            <person name="Garbe J.R."/>
            <person name="Macchietto M.G."/>
            <person name="Kania S.A."/>
            <person name="Gerhold R.W."/>
            <person name="Richards J.E."/>
            <person name="Wolf T.M."/>
        </authorList>
    </citation>
    <scope>NUCLEOTIDE SEQUENCE</scope>
    <source>
        <strain evidence="2">MNPRO001-30</strain>
        <tissue evidence="2">Meninges</tissue>
    </source>
</reference>
<gene>
    <name evidence="2" type="ORF">KIN20_037743</name>
</gene>